<dbReference type="Pfam" id="PF07331">
    <property type="entry name" value="TctB"/>
    <property type="match status" value="1"/>
</dbReference>
<gene>
    <name evidence="3" type="ORF">AAGT95_04830</name>
</gene>
<feature type="transmembrane region" description="Helical" evidence="1">
    <location>
        <begin position="48"/>
        <end position="67"/>
    </location>
</feature>
<dbReference type="EMBL" id="CP151919">
    <property type="protein sequence ID" value="XAD55298.1"/>
    <property type="molecule type" value="Genomic_DNA"/>
</dbReference>
<dbReference type="PROSITE" id="PS51257">
    <property type="entry name" value="PROKAR_LIPOPROTEIN"/>
    <property type="match status" value="1"/>
</dbReference>
<keyword evidence="1" id="KW-0472">Membrane</keyword>
<accession>A0ABZ3CVS9</accession>
<evidence type="ECO:0000256" key="1">
    <source>
        <dbReference type="SAM" id="Phobius"/>
    </source>
</evidence>
<dbReference type="RefSeq" id="WP_342595707.1">
    <property type="nucleotide sequence ID" value="NZ_CP151919.1"/>
</dbReference>
<keyword evidence="4" id="KW-1185">Reference proteome</keyword>
<evidence type="ECO:0000313" key="4">
    <source>
        <dbReference type="Proteomes" id="UP001453229"/>
    </source>
</evidence>
<feature type="transmembrane region" description="Helical" evidence="1">
    <location>
        <begin position="122"/>
        <end position="155"/>
    </location>
</feature>
<proteinExistence type="predicted"/>
<keyword evidence="1" id="KW-1133">Transmembrane helix</keyword>
<feature type="transmembrane region" description="Helical" evidence="1">
    <location>
        <begin position="88"/>
        <end position="116"/>
    </location>
</feature>
<reference evidence="3 4" key="1">
    <citation type="submission" date="2024-04" db="EMBL/GenBank/DDBJ databases">
        <title>Salinicola lusitanus LLJ914,a marine bacterium isolated from the Okinawa Trough.</title>
        <authorList>
            <person name="Li J."/>
        </authorList>
    </citation>
    <scope>NUCLEOTIDE SEQUENCE [LARGE SCALE GENOMIC DNA]</scope>
    <source>
        <strain evidence="3 4">LLJ914</strain>
    </source>
</reference>
<organism evidence="3 4">
    <name type="scientific">Salinicola lusitanus</name>
    <dbReference type="NCBI Taxonomy" id="1949085"/>
    <lineage>
        <taxon>Bacteria</taxon>
        <taxon>Pseudomonadati</taxon>
        <taxon>Pseudomonadota</taxon>
        <taxon>Gammaproteobacteria</taxon>
        <taxon>Oceanospirillales</taxon>
        <taxon>Halomonadaceae</taxon>
        <taxon>Salinicola</taxon>
    </lineage>
</organism>
<feature type="transmembrane region" description="Helical" evidence="1">
    <location>
        <begin position="9"/>
        <end position="28"/>
    </location>
</feature>
<dbReference type="InterPro" id="IPR009936">
    <property type="entry name" value="DUF1468"/>
</dbReference>
<sequence>MRKVHTSELWLPLCLLAGCLLLWFWLIPQHIAVFGGGAGPGPRFFPQILTLMLAGLAALRLVQVLWLSLAPDSEVTTGSRWRRELAVVVTLLLVYPAVYWLGVLPTCGLLMAWLMWRFRMPGLWRIGGVTVITIALFYLLFVVVASVSLPAGALFDLLP</sequence>
<name>A0ABZ3CVS9_9GAMM</name>
<dbReference type="Proteomes" id="UP001453229">
    <property type="component" value="Chromosome"/>
</dbReference>
<evidence type="ECO:0000313" key="3">
    <source>
        <dbReference type="EMBL" id="XAD55298.1"/>
    </source>
</evidence>
<protein>
    <submittedName>
        <fullName evidence="3">Tripartite tricarboxylate transporter TctB family protein</fullName>
    </submittedName>
</protein>
<evidence type="ECO:0000259" key="2">
    <source>
        <dbReference type="Pfam" id="PF07331"/>
    </source>
</evidence>
<keyword evidence="1" id="KW-0812">Transmembrane</keyword>
<feature type="domain" description="DUF1468" evidence="2">
    <location>
        <begin position="13"/>
        <end position="150"/>
    </location>
</feature>